<dbReference type="EMBL" id="HBUE01022677">
    <property type="protein sequence ID" value="CAG6453367.1"/>
    <property type="molecule type" value="Transcribed_RNA"/>
</dbReference>
<dbReference type="Gene3D" id="3.90.1410.10">
    <property type="entry name" value="set domain protein methyltransferase, domain 1"/>
    <property type="match status" value="1"/>
</dbReference>
<dbReference type="Pfam" id="PF09273">
    <property type="entry name" value="Rubis-subs-bind"/>
    <property type="match status" value="1"/>
</dbReference>
<keyword evidence="4 7" id="KW-0808">Transferase</keyword>
<organism evidence="9">
    <name type="scientific">Culex pipiens</name>
    <name type="common">House mosquito</name>
    <dbReference type="NCBI Taxonomy" id="7175"/>
    <lineage>
        <taxon>Eukaryota</taxon>
        <taxon>Metazoa</taxon>
        <taxon>Ecdysozoa</taxon>
        <taxon>Arthropoda</taxon>
        <taxon>Hexapoda</taxon>
        <taxon>Insecta</taxon>
        <taxon>Pterygota</taxon>
        <taxon>Neoptera</taxon>
        <taxon>Endopterygota</taxon>
        <taxon>Diptera</taxon>
        <taxon>Nematocera</taxon>
        <taxon>Culicoidea</taxon>
        <taxon>Culicidae</taxon>
        <taxon>Culicinae</taxon>
        <taxon>Culicini</taxon>
        <taxon>Culex</taxon>
        <taxon>Culex</taxon>
    </lineage>
</organism>
<comment type="catalytic activity">
    <reaction evidence="7">
        <text>L-histidyl-[protein] + S-adenosyl-L-methionine = N(tele)-methyl-L-histidyl-[protein] + S-adenosyl-L-homocysteine + H(+)</text>
        <dbReference type="Rhea" id="RHEA:19369"/>
        <dbReference type="Rhea" id="RHEA-COMP:9745"/>
        <dbReference type="Rhea" id="RHEA-COMP:11600"/>
        <dbReference type="ChEBI" id="CHEBI:15378"/>
        <dbReference type="ChEBI" id="CHEBI:16367"/>
        <dbReference type="ChEBI" id="CHEBI:29979"/>
        <dbReference type="ChEBI" id="CHEBI:57856"/>
        <dbReference type="ChEBI" id="CHEBI:59789"/>
        <dbReference type="EC" id="2.1.1.85"/>
    </reaction>
</comment>
<dbReference type="InterPro" id="IPR036464">
    <property type="entry name" value="Rubisco_LSMT_subst-bd_sf"/>
</dbReference>
<evidence type="ECO:0000256" key="4">
    <source>
        <dbReference type="ARBA" id="ARBA00022679"/>
    </source>
</evidence>
<dbReference type="EMBL" id="HBUE01022665">
    <property type="protein sequence ID" value="CAG6453358.1"/>
    <property type="molecule type" value="Transcribed_RNA"/>
</dbReference>
<evidence type="ECO:0000256" key="6">
    <source>
        <dbReference type="ARBA" id="ARBA00023203"/>
    </source>
</evidence>
<keyword evidence="3 7" id="KW-0489">Methyltransferase</keyword>
<accession>A0A8D8AA94</accession>
<keyword evidence="2" id="KW-0963">Cytoplasm</keyword>
<dbReference type="PANTHER" id="PTHR13271">
    <property type="entry name" value="UNCHARACTERIZED PUTATIVE METHYLTRANSFERASE"/>
    <property type="match status" value="1"/>
</dbReference>
<dbReference type="EMBL" id="HBUE01022666">
    <property type="protein sequence ID" value="CAG6453359.1"/>
    <property type="molecule type" value="Transcribed_RNA"/>
</dbReference>
<dbReference type="GO" id="GO:0018064">
    <property type="term" value="F:protein-L-histidine N-tele-methyltransferase activity"/>
    <property type="evidence" value="ECO:0007669"/>
    <property type="project" value="UniProtKB-EC"/>
</dbReference>
<dbReference type="CDD" id="cd19176">
    <property type="entry name" value="SET_SETD3"/>
    <property type="match status" value="1"/>
</dbReference>
<dbReference type="EMBL" id="HBUE01022668">
    <property type="protein sequence ID" value="CAG6453361.1"/>
    <property type="molecule type" value="Transcribed_RNA"/>
</dbReference>
<dbReference type="PROSITE" id="PS50280">
    <property type="entry name" value="SET"/>
    <property type="match status" value="1"/>
</dbReference>
<keyword evidence="5 7" id="KW-0949">S-adenosyl-L-methionine</keyword>
<keyword evidence="6" id="KW-0009">Actin-binding</keyword>
<evidence type="ECO:0000313" key="9">
    <source>
        <dbReference type="EMBL" id="CAG6453361.1"/>
    </source>
</evidence>
<sequence length="508" mass="57088">MTGAPSMATSSGKKLSMTKQNELNTLVDSLIKSSFMKTPTVNEQFAQYQQMYSVLERIRKLESELKLKTGNGKPRQANIESFCRWAKEHGCQFDGIKISEFSGFELGLEATRDFSAGEVFVTVPRKLIFSVTADSKIPDIMKDIPVMMVQNLSNLMLALLLIVERFQPNSVWKPYLDVLPDRYSTVLYFTPADMAELKGTSAFVPALNQCKNIARQYGFIKKFIQSKTALLKDNFTYDLYCWAASTVMTRQNLIPVNLREEGEKVEEQGESAKESAPNPVLIPLWDMANHVNGEITTGYNEAGQQVESLALGDYRKGEQIFIYYGNRTNADFLVHNGFVYPDNANSAVAIPLSLNPTEEQFEQRKQLLEKLGLASSGDFNVQRGSDSFISPELLGFARVFNMTKEQLGHWLGADAVQSQLLEPDCPGLEASLKEKVWKYLSIRLQLALRMTGTTLDQDEALLANQGQKGAQKLGHIKSMLVQFRVVEKKILSEALEHCKQKEVDKKEV</sequence>
<comment type="subcellular location">
    <subcellularLocation>
        <location evidence="1">Cytoplasm</location>
    </subcellularLocation>
</comment>
<dbReference type="InterPro" id="IPR015353">
    <property type="entry name" value="Rubisco_LSMT_subst-bd"/>
</dbReference>
<proteinExistence type="inferred from homology"/>
<dbReference type="EMBL" id="HBUE01022682">
    <property type="protein sequence ID" value="CAG6453370.1"/>
    <property type="molecule type" value="Transcribed_RNA"/>
</dbReference>
<evidence type="ECO:0000256" key="7">
    <source>
        <dbReference type="PROSITE-ProRule" id="PRU00898"/>
    </source>
</evidence>
<dbReference type="AlphaFoldDB" id="A0A8D8AA94"/>
<dbReference type="SUPFAM" id="SSF81822">
    <property type="entry name" value="RuBisCo LSMT C-terminal, substrate-binding domain"/>
    <property type="match status" value="1"/>
</dbReference>
<reference evidence="9" key="1">
    <citation type="submission" date="2021-05" db="EMBL/GenBank/DDBJ databases">
        <authorList>
            <person name="Alioto T."/>
            <person name="Alioto T."/>
            <person name="Gomez Garrido J."/>
        </authorList>
    </citation>
    <scope>NUCLEOTIDE SEQUENCE</scope>
</reference>
<name>A0A8D8AA94_CULPI</name>
<dbReference type="GO" id="GO:0032259">
    <property type="term" value="P:methylation"/>
    <property type="evidence" value="ECO:0007669"/>
    <property type="project" value="UniProtKB-KW"/>
</dbReference>
<dbReference type="EMBL" id="HBUE01022676">
    <property type="protein sequence ID" value="CAG6453366.1"/>
    <property type="molecule type" value="Transcribed_RNA"/>
</dbReference>
<evidence type="ECO:0000256" key="1">
    <source>
        <dbReference type="ARBA" id="ARBA00004496"/>
    </source>
</evidence>
<comment type="similarity">
    <text evidence="7">Belongs to the class V-like SAM-binding methyltransferase superfamily. SETD3 actin-histidine methyltransferase family.</text>
</comment>
<evidence type="ECO:0000259" key="8">
    <source>
        <dbReference type="PROSITE" id="PS50280"/>
    </source>
</evidence>
<evidence type="ECO:0000256" key="2">
    <source>
        <dbReference type="ARBA" id="ARBA00022490"/>
    </source>
</evidence>
<dbReference type="GO" id="GO:0005737">
    <property type="term" value="C:cytoplasm"/>
    <property type="evidence" value="ECO:0007669"/>
    <property type="project" value="UniProtKB-SubCell"/>
</dbReference>
<dbReference type="GO" id="GO:0003779">
    <property type="term" value="F:actin binding"/>
    <property type="evidence" value="ECO:0007669"/>
    <property type="project" value="UniProtKB-KW"/>
</dbReference>
<dbReference type="EC" id="2.1.1.85" evidence="7"/>
<dbReference type="InterPro" id="IPR044428">
    <property type="entry name" value="SETD3_SET"/>
</dbReference>
<dbReference type="InterPro" id="IPR046341">
    <property type="entry name" value="SET_dom_sf"/>
</dbReference>
<dbReference type="InterPro" id="IPR050600">
    <property type="entry name" value="SETD3_SETD6_MTase"/>
</dbReference>
<dbReference type="SUPFAM" id="SSF82199">
    <property type="entry name" value="SET domain"/>
    <property type="match status" value="1"/>
</dbReference>
<feature type="domain" description="SET" evidence="8">
    <location>
        <begin position="94"/>
        <end position="325"/>
    </location>
</feature>
<dbReference type="InterPro" id="IPR025785">
    <property type="entry name" value="SETD3"/>
</dbReference>
<dbReference type="PROSITE" id="PS51565">
    <property type="entry name" value="SAM_MT85_SETD3"/>
    <property type="match status" value="1"/>
</dbReference>
<evidence type="ECO:0000256" key="3">
    <source>
        <dbReference type="ARBA" id="ARBA00022603"/>
    </source>
</evidence>
<dbReference type="PANTHER" id="PTHR13271:SF47">
    <property type="entry name" value="ACTIN-HISTIDINE N-METHYLTRANSFERASE"/>
    <property type="match status" value="1"/>
</dbReference>
<dbReference type="Gene3D" id="3.90.1420.10">
    <property type="entry name" value="Rubisco LSMT, substrate-binding domain"/>
    <property type="match status" value="1"/>
</dbReference>
<dbReference type="InterPro" id="IPR001214">
    <property type="entry name" value="SET_dom"/>
</dbReference>
<dbReference type="GO" id="GO:0016279">
    <property type="term" value="F:protein-lysine N-methyltransferase activity"/>
    <property type="evidence" value="ECO:0007669"/>
    <property type="project" value="TreeGrafter"/>
</dbReference>
<protein>
    <recommendedName>
        <fullName evidence="7">protein-histidine N-methyltransferase</fullName>
        <ecNumber evidence="7">2.1.1.85</ecNumber>
    </recommendedName>
</protein>
<dbReference type="EMBL" id="HBUE01022674">
    <property type="protein sequence ID" value="CAG6453365.1"/>
    <property type="molecule type" value="Transcribed_RNA"/>
</dbReference>
<dbReference type="Pfam" id="PF00856">
    <property type="entry name" value="SET"/>
    <property type="match status" value="1"/>
</dbReference>
<evidence type="ECO:0000256" key="5">
    <source>
        <dbReference type="ARBA" id="ARBA00022691"/>
    </source>
</evidence>